<name>A0A496PIW6_9MICC</name>
<organism evidence="5 6">
    <name type="scientific">Galactobacter caseinivorans</name>
    <dbReference type="NCBI Taxonomy" id="2676123"/>
    <lineage>
        <taxon>Bacteria</taxon>
        <taxon>Bacillati</taxon>
        <taxon>Actinomycetota</taxon>
        <taxon>Actinomycetes</taxon>
        <taxon>Micrococcales</taxon>
        <taxon>Micrococcaceae</taxon>
        <taxon>Galactobacter</taxon>
    </lineage>
</organism>
<evidence type="ECO:0000256" key="1">
    <source>
        <dbReference type="ARBA" id="ARBA00022448"/>
    </source>
</evidence>
<dbReference type="RefSeq" id="WP_121485103.1">
    <property type="nucleotide sequence ID" value="NZ_QQXL01000004.1"/>
</dbReference>
<dbReference type="PROSITE" id="PS00211">
    <property type="entry name" value="ABC_TRANSPORTER_1"/>
    <property type="match status" value="2"/>
</dbReference>
<keyword evidence="6" id="KW-1185">Reference proteome</keyword>
<dbReference type="Pfam" id="PF00005">
    <property type="entry name" value="ABC_tran"/>
    <property type="match status" value="2"/>
</dbReference>
<feature type="domain" description="ABC transporter" evidence="4">
    <location>
        <begin position="279"/>
        <end position="523"/>
    </location>
</feature>
<dbReference type="GO" id="GO:0015833">
    <property type="term" value="P:peptide transport"/>
    <property type="evidence" value="ECO:0007669"/>
    <property type="project" value="InterPro"/>
</dbReference>
<dbReference type="SUPFAM" id="SSF52540">
    <property type="entry name" value="P-loop containing nucleoside triphosphate hydrolases"/>
    <property type="match status" value="2"/>
</dbReference>
<dbReference type="SMART" id="SM00382">
    <property type="entry name" value="AAA"/>
    <property type="match status" value="2"/>
</dbReference>
<dbReference type="InterPro" id="IPR013563">
    <property type="entry name" value="Oligopep_ABC_C"/>
</dbReference>
<evidence type="ECO:0000256" key="3">
    <source>
        <dbReference type="ARBA" id="ARBA00022840"/>
    </source>
</evidence>
<dbReference type="CDD" id="cd03257">
    <property type="entry name" value="ABC_NikE_OppD_transporters"/>
    <property type="match status" value="2"/>
</dbReference>
<protein>
    <submittedName>
        <fullName evidence="5">ABC transporter ATP-binding protein</fullName>
    </submittedName>
</protein>
<gene>
    <name evidence="5" type="ORF">DWQ67_08200</name>
</gene>
<dbReference type="EMBL" id="QQXL01000004">
    <property type="protein sequence ID" value="RKW70451.1"/>
    <property type="molecule type" value="Genomic_DNA"/>
</dbReference>
<evidence type="ECO:0000259" key="4">
    <source>
        <dbReference type="PROSITE" id="PS50893"/>
    </source>
</evidence>
<dbReference type="GO" id="GO:0005524">
    <property type="term" value="F:ATP binding"/>
    <property type="evidence" value="ECO:0007669"/>
    <property type="project" value="UniProtKB-KW"/>
</dbReference>
<evidence type="ECO:0000256" key="2">
    <source>
        <dbReference type="ARBA" id="ARBA00022741"/>
    </source>
</evidence>
<dbReference type="InterPro" id="IPR050319">
    <property type="entry name" value="ABC_transp_ATP-bind"/>
</dbReference>
<dbReference type="PANTHER" id="PTHR43776">
    <property type="entry name" value="TRANSPORT ATP-BINDING PROTEIN"/>
    <property type="match status" value="1"/>
</dbReference>
<dbReference type="GO" id="GO:0055085">
    <property type="term" value="P:transmembrane transport"/>
    <property type="evidence" value="ECO:0007669"/>
    <property type="project" value="UniProtKB-ARBA"/>
</dbReference>
<dbReference type="InterPro" id="IPR003593">
    <property type="entry name" value="AAA+_ATPase"/>
</dbReference>
<dbReference type="GO" id="GO:0016887">
    <property type="term" value="F:ATP hydrolysis activity"/>
    <property type="evidence" value="ECO:0007669"/>
    <property type="project" value="InterPro"/>
</dbReference>
<reference evidence="5 6" key="1">
    <citation type="submission" date="2018-07" db="EMBL/GenBank/DDBJ databases">
        <title>Arthrobacter sp. nov., isolated from raw cow's milk with high bacterial count.</title>
        <authorList>
            <person name="Hahne J."/>
            <person name="Isele D."/>
            <person name="Lipski A."/>
        </authorList>
    </citation>
    <scope>NUCLEOTIDE SEQUENCE [LARGE SCALE GENOMIC DNA]</scope>
    <source>
        <strain evidence="5 6">JZ R-183</strain>
    </source>
</reference>
<dbReference type="PROSITE" id="PS50893">
    <property type="entry name" value="ABC_TRANSPORTER_2"/>
    <property type="match status" value="2"/>
</dbReference>
<sequence>MSLLSIKDLTLDLPTGTRLLDGVSLTVEPGRTVGLVGESGSGKSLTARTPLGLFPTGARLGGSVLVQGKDVLGMDAAELRGVRRRAAAMVFQDPRAGINPVRTLGDHLTESLRLGEGATRAEAKAKALEMMEAVRLPRPEKHFTQYPHELSGGQLQRVMIAGALMGDPQLLICDEPTTALDVTTQAEIVRLLSTLRDERGMGMLFITHDLGLAGALCDDMVVMNKGRVEERGDMRAVLAAPAAAYTQRLVAATPSLQLMDVPDPLGTETGTKSAPAVALSVRGVSRSYQVRRLGTVRAVVDASFELPRGSALGVVGESGSGKSTLARMIVGLEKPDSGTIRVSGKELSGAPRGREQRLERARSVQMVFQDPYLSLDPRIPVLQAVEDAVRLHAAGRTPRVAARDLLERVGLTPEQIQARPRTLSGGQRQRVALARAIAVQPELLVMDEATSALDVSVQAQVLELVSELRRERGLTVLFISHDLGVVRRVCDDTLVLCRGEIVEMGRTAELLVHPQHPYTQLLLDSVPRPDAGWRAAAG</sequence>
<dbReference type="Pfam" id="PF08352">
    <property type="entry name" value="oligo_HPY"/>
    <property type="match status" value="1"/>
</dbReference>
<keyword evidence="3 5" id="KW-0067">ATP-binding</keyword>
<evidence type="ECO:0000313" key="5">
    <source>
        <dbReference type="EMBL" id="RKW70451.1"/>
    </source>
</evidence>
<dbReference type="InterPro" id="IPR003439">
    <property type="entry name" value="ABC_transporter-like_ATP-bd"/>
</dbReference>
<dbReference type="NCBIfam" id="NF008453">
    <property type="entry name" value="PRK11308.1"/>
    <property type="match status" value="2"/>
</dbReference>
<dbReference type="AlphaFoldDB" id="A0A496PIW6"/>
<accession>A0A496PIW6</accession>
<evidence type="ECO:0000313" key="6">
    <source>
        <dbReference type="Proteomes" id="UP000273119"/>
    </source>
</evidence>
<keyword evidence="1" id="KW-0813">Transport</keyword>
<proteinExistence type="predicted"/>
<keyword evidence="2" id="KW-0547">Nucleotide-binding</keyword>
<comment type="caution">
    <text evidence="5">The sequence shown here is derived from an EMBL/GenBank/DDBJ whole genome shotgun (WGS) entry which is preliminary data.</text>
</comment>
<feature type="domain" description="ABC transporter" evidence="4">
    <location>
        <begin position="4"/>
        <end position="250"/>
    </location>
</feature>
<dbReference type="InterPro" id="IPR017871">
    <property type="entry name" value="ABC_transporter-like_CS"/>
</dbReference>
<dbReference type="Proteomes" id="UP000273119">
    <property type="component" value="Unassembled WGS sequence"/>
</dbReference>
<dbReference type="Gene3D" id="3.40.50.300">
    <property type="entry name" value="P-loop containing nucleotide triphosphate hydrolases"/>
    <property type="match status" value="2"/>
</dbReference>
<dbReference type="NCBIfam" id="NF007739">
    <property type="entry name" value="PRK10419.1"/>
    <property type="match status" value="2"/>
</dbReference>
<dbReference type="InterPro" id="IPR027417">
    <property type="entry name" value="P-loop_NTPase"/>
</dbReference>